<dbReference type="EMBL" id="AP022593">
    <property type="protein sequence ID" value="BBY48495.1"/>
    <property type="molecule type" value="Genomic_DNA"/>
</dbReference>
<keyword evidence="1" id="KW-0472">Membrane</keyword>
<dbReference type="InterPro" id="IPR025235">
    <property type="entry name" value="DUF4178"/>
</dbReference>
<dbReference type="Pfam" id="PF13785">
    <property type="entry name" value="DUF4178"/>
    <property type="match status" value="1"/>
</dbReference>
<evidence type="ECO:0000313" key="3">
    <source>
        <dbReference type="EMBL" id="BBY48495.1"/>
    </source>
</evidence>
<reference evidence="3 4" key="1">
    <citation type="journal article" date="2019" name="Emerg. Microbes Infect.">
        <title>Comprehensive subspecies identification of 175 nontuberculous mycobacteria species based on 7547 genomic profiles.</title>
        <authorList>
            <person name="Matsumoto Y."/>
            <person name="Kinjo T."/>
            <person name="Motooka D."/>
            <person name="Nabeya D."/>
            <person name="Jung N."/>
            <person name="Uechi K."/>
            <person name="Horii T."/>
            <person name="Iida T."/>
            <person name="Fujita J."/>
            <person name="Nakamura S."/>
        </authorList>
    </citation>
    <scope>NUCLEOTIDE SEQUENCE [LARGE SCALE GENOMIC DNA]</scope>
    <source>
        <strain evidence="3 4">JCM 18538</strain>
    </source>
</reference>
<name>A0A7I7RXN8_9MYCO</name>
<dbReference type="Proteomes" id="UP000467428">
    <property type="component" value="Chromosome"/>
</dbReference>
<gene>
    <name evidence="3" type="ORF">MARA_19630</name>
</gene>
<feature type="domain" description="DUF4178" evidence="2">
    <location>
        <begin position="54"/>
        <end position="197"/>
    </location>
</feature>
<dbReference type="RefSeq" id="WP_163918268.1">
    <property type="nucleotide sequence ID" value="NZ_AP022593.1"/>
</dbReference>
<dbReference type="KEGG" id="marz:MARA_19630"/>
<evidence type="ECO:0000256" key="1">
    <source>
        <dbReference type="SAM" id="Phobius"/>
    </source>
</evidence>
<evidence type="ECO:0000259" key="2">
    <source>
        <dbReference type="Pfam" id="PF13785"/>
    </source>
</evidence>
<organism evidence="3 4">
    <name type="scientific">Mycolicibacterium arabiense</name>
    <dbReference type="NCBI Taxonomy" id="1286181"/>
    <lineage>
        <taxon>Bacteria</taxon>
        <taxon>Bacillati</taxon>
        <taxon>Actinomycetota</taxon>
        <taxon>Actinomycetes</taxon>
        <taxon>Mycobacteriales</taxon>
        <taxon>Mycobacteriaceae</taxon>
        <taxon>Mycolicibacterium</taxon>
    </lineage>
</organism>
<keyword evidence="1" id="KW-1133">Transmembrane helix</keyword>
<dbReference type="AlphaFoldDB" id="A0A7I7RXN8"/>
<keyword evidence="4" id="KW-1185">Reference proteome</keyword>
<keyword evidence="1" id="KW-0812">Transmembrane</keyword>
<protein>
    <recommendedName>
        <fullName evidence="2">DUF4178 domain-containing protein</fullName>
    </recommendedName>
</protein>
<evidence type="ECO:0000313" key="4">
    <source>
        <dbReference type="Proteomes" id="UP000467428"/>
    </source>
</evidence>
<accession>A0A7I7RXN8</accession>
<proteinExistence type="predicted"/>
<feature type="transmembrane region" description="Helical" evidence="1">
    <location>
        <begin position="6"/>
        <end position="24"/>
    </location>
</feature>
<sequence>MGDLLVILAILLGLAAVVVFVMALRRPKKGAPKQREDPLQFASQTATFGPTQLGPGAIVSHGSTDYVVRGSVTLRQGPFVWWEHLLEGGKGDDSASGTQPVWFSVEEDEGRLELVTWLRRNDLQLEPGGEHVVDGIRFRETERGSAGYTTEGTTGLPAGGEVDFVDYANDDETKLLGFERWAPGMPWEISVGTKVRPGELTVYPAPPAGA</sequence>
<geneLocation type="plasmid" evidence="4">
    <name>pjcm18538 dna</name>
</geneLocation>